<protein>
    <submittedName>
        <fullName evidence="2">Calcitonin receptor</fullName>
    </submittedName>
</protein>
<sequence length="356" mass="40043">MEQCMQALERSGLSPYGNPDDNSSWCNATWDTVLCWPSTRSNTSITLQCPPLKGLDPTKNITKFCHASGRWMGKTEDDFSRSHGWTNFTMCFTQEVVDIMKNLNNGSLGIAQDVAKNARKLEFIGLGLSLASLIFGVPLIHTCIWLIVILLKKRGKVERCLGSYYLEPEFWILDGPRMLQLVVNTLFICNVIRVLWSKVRESHNTSELDRMKKSVKAALMLIPLLGIPNIMQTIPFSPTQENIVVQAVIKSCYSRYRLRHTSSNELRRGSRSFASYYQVRNGNVTTSLDGNGNTKDIDETPNMKLLLPTTLSSCDCSSNRNNSSASESHFSYTSATENTPLRSCLKENEFELNGNK</sequence>
<organism evidence="1 2">
    <name type="scientific">Panagrolaimus sp. ES5</name>
    <dbReference type="NCBI Taxonomy" id="591445"/>
    <lineage>
        <taxon>Eukaryota</taxon>
        <taxon>Metazoa</taxon>
        <taxon>Ecdysozoa</taxon>
        <taxon>Nematoda</taxon>
        <taxon>Chromadorea</taxon>
        <taxon>Rhabditida</taxon>
        <taxon>Tylenchina</taxon>
        <taxon>Panagrolaimomorpha</taxon>
        <taxon>Panagrolaimoidea</taxon>
        <taxon>Panagrolaimidae</taxon>
        <taxon>Panagrolaimus</taxon>
    </lineage>
</organism>
<evidence type="ECO:0000313" key="2">
    <source>
        <dbReference type="WBParaSite" id="ES5_v2.g18875.t1"/>
    </source>
</evidence>
<proteinExistence type="predicted"/>
<accession>A0AC34FN97</accession>
<dbReference type="Proteomes" id="UP000887579">
    <property type="component" value="Unplaced"/>
</dbReference>
<reference evidence="2" key="1">
    <citation type="submission" date="2022-11" db="UniProtKB">
        <authorList>
            <consortium name="WormBaseParasite"/>
        </authorList>
    </citation>
    <scope>IDENTIFICATION</scope>
</reference>
<name>A0AC34FN97_9BILA</name>
<evidence type="ECO:0000313" key="1">
    <source>
        <dbReference type="Proteomes" id="UP000887579"/>
    </source>
</evidence>
<dbReference type="WBParaSite" id="ES5_v2.g18875.t1">
    <property type="protein sequence ID" value="ES5_v2.g18875.t1"/>
    <property type="gene ID" value="ES5_v2.g18875"/>
</dbReference>